<keyword evidence="4" id="KW-0067">ATP-binding</keyword>
<dbReference type="InterPro" id="IPR018484">
    <property type="entry name" value="FGGY_N"/>
</dbReference>
<evidence type="ECO:0000256" key="1">
    <source>
        <dbReference type="ARBA" id="ARBA00009156"/>
    </source>
</evidence>
<evidence type="ECO:0000256" key="2">
    <source>
        <dbReference type="ARBA" id="ARBA00022679"/>
    </source>
</evidence>
<dbReference type="SUPFAM" id="SSF53067">
    <property type="entry name" value="Actin-like ATPase domain"/>
    <property type="match status" value="2"/>
</dbReference>
<dbReference type="PANTHER" id="PTHR10196">
    <property type="entry name" value="SUGAR KINASE"/>
    <property type="match status" value="1"/>
</dbReference>
<dbReference type="InterPro" id="IPR042024">
    <property type="entry name" value="D-XK_euk"/>
</dbReference>
<dbReference type="EC" id="2.7.1.17" evidence="4"/>
<dbReference type="InterPro" id="IPR043129">
    <property type="entry name" value="ATPase_NBD"/>
</dbReference>
<evidence type="ECO:0000256" key="3">
    <source>
        <dbReference type="ARBA" id="ARBA00022777"/>
    </source>
</evidence>
<name>A0A2T7PRN6_POMCA</name>
<dbReference type="GO" id="GO:0005524">
    <property type="term" value="F:ATP binding"/>
    <property type="evidence" value="ECO:0007669"/>
    <property type="project" value="UniProtKB-KW"/>
</dbReference>
<dbReference type="InterPro" id="IPR000577">
    <property type="entry name" value="Carb_kinase_FGGY"/>
</dbReference>
<dbReference type="CDD" id="cd07776">
    <property type="entry name" value="ASKHA_NBD_FGGY_SpXK-like"/>
    <property type="match status" value="1"/>
</dbReference>
<dbReference type="OMA" id="NSCALGG"/>
<dbReference type="EMBL" id="PZQS01000002">
    <property type="protein sequence ID" value="PVD36089.1"/>
    <property type="molecule type" value="Genomic_DNA"/>
</dbReference>
<comment type="similarity">
    <text evidence="1 4">Belongs to the FGGY kinase family.</text>
</comment>
<dbReference type="AlphaFoldDB" id="A0A2T7PRN6"/>
<proteinExistence type="inferred from homology"/>
<keyword evidence="3 4" id="KW-0418">Kinase</keyword>
<feature type="domain" description="Carbohydrate kinase FGGY N-terminal" evidence="5">
    <location>
        <begin position="131"/>
        <end position="286"/>
    </location>
</feature>
<keyword evidence="4" id="KW-0547">Nucleotide-binding</keyword>
<organism evidence="7 8">
    <name type="scientific">Pomacea canaliculata</name>
    <name type="common">Golden apple snail</name>
    <dbReference type="NCBI Taxonomy" id="400727"/>
    <lineage>
        <taxon>Eukaryota</taxon>
        <taxon>Metazoa</taxon>
        <taxon>Spiralia</taxon>
        <taxon>Lophotrochozoa</taxon>
        <taxon>Mollusca</taxon>
        <taxon>Gastropoda</taxon>
        <taxon>Caenogastropoda</taxon>
        <taxon>Architaenioglossa</taxon>
        <taxon>Ampullarioidea</taxon>
        <taxon>Ampullariidae</taxon>
        <taxon>Pomacea</taxon>
    </lineage>
</organism>
<dbReference type="InterPro" id="IPR018485">
    <property type="entry name" value="FGGY_C"/>
</dbReference>
<evidence type="ECO:0000313" key="8">
    <source>
        <dbReference type="Proteomes" id="UP000245119"/>
    </source>
</evidence>
<keyword evidence="4" id="KW-0119">Carbohydrate metabolism</keyword>
<dbReference type="GO" id="GO:0005997">
    <property type="term" value="P:xylulose metabolic process"/>
    <property type="evidence" value="ECO:0007669"/>
    <property type="project" value="UniProtKB-UniRule"/>
</dbReference>
<dbReference type="Gene3D" id="3.30.420.40">
    <property type="match status" value="2"/>
</dbReference>
<evidence type="ECO:0000259" key="5">
    <source>
        <dbReference type="Pfam" id="PF00370"/>
    </source>
</evidence>
<dbReference type="GO" id="GO:0005829">
    <property type="term" value="C:cytosol"/>
    <property type="evidence" value="ECO:0007669"/>
    <property type="project" value="TreeGrafter"/>
</dbReference>
<keyword evidence="4" id="KW-0859">Xylose metabolism</keyword>
<comment type="function">
    <text evidence="4">Phosphorylates D-xylulose to produce D-xylulose 5-phosphate, a molecule that may play an important role in the regulation of glucose metabolism and lipogenesis.</text>
</comment>
<reference evidence="7 8" key="1">
    <citation type="submission" date="2018-04" db="EMBL/GenBank/DDBJ databases">
        <title>The genome of golden apple snail Pomacea canaliculata provides insight into stress tolerance and invasive adaptation.</title>
        <authorList>
            <person name="Liu C."/>
            <person name="Liu B."/>
            <person name="Ren Y."/>
            <person name="Zhang Y."/>
            <person name="Wang H."/>
            <person name="Li S."/>
            <person name="Jiang F."/>
            <person name="Yin L."/>
            <person name="Zhang G."/>
            <person name="Qian W."/>
            <person name="Fan W."/>
        </authorList>
    </citation>
    <scope>NUCLEOTIDE SEQUENCE [LARGE SCALE GENOMIC DNA]</scope>
    <source>
        <strain evidence="7">SZHN2017</strain>
        <tissue evidence="7">Muscle</tissue>
    </source>
</reference>
<dbReference type="Pfam" id="PF02782">
    <property type="entry name" value="FGGY_C"/>
    <property type="match status" value="1"/>
</dbReference>
<dbReference type="GO" id="GO:0042732">
    <property type="term" value="P:D-xylose metabolic process"/>
    <property type="evidence" value="ECO:0007669"/>
    <property type="project" value="UniProtKB-UniRule"/>
</dbReference>
<evidence type="ECO:0000313" key="7">
    <source>
        <dbReference type="EMBL" id="PVD36089.1"/>
    </source>
</evidence>
<dbReference type="STRING" id="400727.A0A2T7PRN6"/>
<evidence type="ECO:0000259" key="6">
    <source>
        <dbReference type="Pfam" id="PF02782"/>
    </source>
</evidence>
<comment type="catalytic activity">
    <reaction evidence="4">
        <text>D-xylulose + ATP = D-xylulose 5-phosphate + ADP + H(+)</text>
        <dbReference type="Rhea" id="RHEA:10964"/>
        <dbReference type="ChEBI" id="CHEBI:15378"/>
        <dbReference type="ChEBI" id="CHEBI:17140"/>
        <dbReference type="ChEBI" id="CHEBI:30616"/>
        <dbReference type="ChEBI" id="CHEBI:57737"/>
        <dbReference type="ChEBI" id="CHEBI:456216"/>
        <dbReference type="EC" id="2.7.1.17"/>
    </reaction>
</comment>
<sequence>MADESNRVFGGFDFSTQQIKFIAVNDNLQVIYEEAVRFDSDLPHYNTRGGVCIADDKITITSPAIMWVEALDLLLSRLKNSGFPFQQVVCVSGTGQQHGSVYWRQGAQQILRNLVAEKPLTEQLKDAFSVANSPVWMDSSTTRQCQELECKVGGAEKLAAITGSRAYERFTGNQIAKIYQQQPEAYNNTERISLVSSFVASLLLGDYAPIDESDGSGMNLLDIQARDWSQECLDACAPGLKAKLGSPVPSNEVIGTVSSYLSIRYGFPNDCKVVAFTGDNPASLAGLAAQKGDVIVSLGTSDTLFLWLETPKPSLEGHIFVNPVQTSDYMALLCFKNGSLTREKIRDERAGGSWEKFNEQLKSTPMGNNGQIGMYFHVMEIQPLIQGIYRFDKNGQKIDDFLDAVEVRAVLESQFMAQRVHAENLGFNIGPDTNIIATGGASSNPAILQVLADVFNAPVYIKDVANSAALGCAFRAKYGWLGTDVPYLQIVEKGSERVCVAYPTPGADDVYRVLCQCYRKLEAEVVSTYGHKQGDYNVS</sequence>
<feature type="domain" description="Carbohydrate kinase FGGY C-terminal" evidence="6">
    <location>
        <begin position="296"/>
        <end position="479"/>
    </location>
</feature>
<accession>A0A2T7PRN6</accession>
<dbReference type="GO" id="GO:0004856">
    <property type="term" value="F:D-xylulokinase activity"/>
    <property type="evidence" value="ECO:0007669"/>
    <property type="project" value="UniProtKB-UniRule"/>
</dbReference>
<dbReference type="Pfam" id="PF00370">
    <property type="entry name" value="FGGY_N"/>
    <property type="match status" value="1"/>
</dbReference>
<keyword evidence="2 4" id="KW-0808">Transferase</keyword>
<protein>
    <recommendedName>
        <fullName evidence="4">Xylulose kinase</fullName>
        <ecNumber evidence="4">2.7.1.17</ecNumber>
    </recommendedName>
</protein>
<comment type="caution">
    <text evidence="7">The sequence shown here is derived from an EMBL/GenBank/DDBJ whole genome shotgun (WGS) entry which is preliminary data.</text>
</comment>
<dbReference type="PANTHER" id="PTHR10196:SF57">
    <property type="entry name" value="XYLULOSE KINASE"/>
    <property type="match status" value="1"/>
</dbReference>
<keyword evidence="8" id="KW-1185">Reference proteome</keyword>
<dbReference type="FunFam" id="3.30.420.40:FF:000118">
    <property type="entry name" value="Xylulose kinase 2"/>
    <property type="match status" value="1"/>
</dbReference>
<dbReference type="Proteomes" id="UP000245119">
    <property type="component" value="Linkage Group LG2"/>
</dbReference>
<dbReference type="PIRSF" id="PIRSF000538">
    <property type="entry name" value="GlpK"/>
    <property type="match status" value="1"/>
</dbReference>
<evidence type="ECO:0000256" key="4">
    <source>
        <dbReference type="RuleBase" id="RU367058"/>
    </source>
</evidence>
<dbReference type="OrthoDB" id="1728974at2759"/>
<gene>
    <name evidence="7" type="ORF">C0Q70_03060</name>
</gene>